<evidence type="ECO:0000259" key="2">
    <source>
        <dbReference type="Pfam" id="PF00179"/>
    </source>
</evidence>
<proteinExistence type="predicted"/>
<sequence length="251" mass="29864">MTDNTLKPMNSPPPPPRTVSGTVVHQIPGKGENNENVFMNLIRRHDILMELKNLNNLKCKNIYILQSNDIYKWLGVIFVREGYYKGGIFKFNVIFSEERTRNPVIQFITHIYHPLVNKYGYFNPIYNENIDIKHSVSKLLFVLNDTLSNEKTFYEFKEEKISNKHSWDSFRNNLDFFKQLVSDCVKNSISNDILYENFETESIKFQKIDNEQFIRNKNKILDIYRDMTYLDEKSNIESIVYRFKCAIDNRK</sequence>
<dbReference type="AlphaFoldDB" id="A0A1Y2BPE7"/>
<accession>A0A1Y2BPE7</accession>
<name>A0A1Y2BPE7_9FUNG</name>
<evidence type="ECO:0000313" key="3">
    <source>
        <dbReference type="EMBL" id="ORY36618.1"/>
    </source>
</evidence>
<comment type="caution">
    <text evidence="3">The sequence shown here is derived from an EMBL/GenBank/DDBJ whole genome shotgun (WGS) entry which is preliminary data.</text>
</comment>
<dbReference type="OrthoDB" id="5596422at2759"/>
<dbReference type="SUPFAM" id="SSF54495">
    <property type="entry name" value="UBC-like"/>
    <property type="match status" value="1"/>
</dbReference>
<gene>
    <name evidence="3" type="ORF">LY90DRAFT_704818</name>
</gene>
<dbReference type="STRING" id="1754190.A0A1Y2BPE7"/>
<dbReference type="Gene3D" id="3.10.110.10">
    <property type="entry name" value="Ubiquitin Conjugating Enzyme"/>
    <property type="match status" value="1"/>
</dbReference>
<evidence type="ECO:0000256" key="1">
    <source>
        <dbReference type="SAM" id="MobiDB-lite"/>
    </source>
</evidence>
<organism evidence="3 4">
    <name type="scientific">Neocallimastix californiae</name>
    <dbReference type="NCBI Taxonomy" id="1754190"/>
    <lineage>
        <taxon>Eukaryota</taxon>
        <taxon>Fungi</taxon>
        <taxon>Fungi incertae sedis</taxon>
        <taxon>Chytridiomycota</taxon>
        <taxon>Chytridiomycota incertae sedis</taxon>
        <taxon>Neocallimastigomycetes</taxon>
        <taxon>Neocallimastigales</taxon>
        <taxon>Neocallimastigaceae</taxon>
        <taxon>Neocallimastix</taxon>
    </lineage>
</organism>
<evidence type="ECO:0000313" key="4">
    <source>
        <dbReference type="Proteomes" id="UP000193920"/>
    </source>
</evidence>
<dbReference type="EMBL" id="MCOG01000147">
    <property type="protein sequence ID" value="ORY36618.1"/>
    <property type="molecule type" value="Genomic_DNA"/>
</dbReference>
<dbReference type="Proteomes" id="UP000193920">
    <property type="component" value="Unassembled WGS sequence"/>
</dbReference>
<feature type="domain" description="UBC core" evidence="2">
    <location>
        <begin position="49"/>
        <end position="147"/>
    </location>
</feature>
<dbReference type="InterPro" id="IPR000608">
    <property type="entry name" value="UBC"/>
</dbReference>
<reference evidence="3 4" key="1">
    <citation type="submission" date="2016-08" db="EMBL/GenBank/DDBJ databases">
        <title>A Parts List for Fungal Cellulosomes Revealed by Comparative Genomics.</title>
        <authorList>
            <consortium name="DOE Joint Genome Institute"/>
            <person name="Haitjema C.H."/>
            <person name="Gilmore S.P."/>
            <person name="Henske J.K."/>
            <person name="Solomon K.V."/>
            <person name="De Groot R."/>
            <person name="Kuo A."/>
            <person name="Mondo S.J."/>
            <person name="Salamov A.A."/>
            <person name="Labutti K."/>
            <person name="Zhao Z."/>
            <person name="Chiniquy J."/>
            <person name="Barry K."/>
            <person name="Brewer H.M."/>
            <person name="Purvine S.O."/>
            <person name="Wright A.T."/>
            <person name="Boxma B."/>
            <person name="Van Alen T."/>
            <person name="Hackstein J.H."/>
            <person name="Baker S.E."/>
            <person name="Grigoriev I.V."/>
            <person name="O'Malley M.A."/>
        </authorList>
    </citation>
    <scope>NUCLEOTIDE SEQUENCE [LARGE SCALE GENOMIC DNA]</scope>
    <source>
        <strain evidence="3 4">G1</strain>
    </source>
</reference>
<feature type="region of interest" description="Disordered" evidence="1">
    <location>
        <begin position="1"/>
        <end position="20"/>
    </location>
</feature>
<protein>
    <recommendedName>
        <fullName evidence="2">UBC core domain-containing protein</fullName>
    </recommendedName>
</protein>
<dbReference type="Pfam" id="PF00179">
    <property type="entry name" value="UQ_con"/>
    <property type="match status" value="1"/>
</dbReference>
<dbReference type="InterPro" id="IPR016135">
    <property type="entry name" value="UBQ-conjugating_enzyme/RWD"/>
</dbReference>
<keyword evidence="4" id="KW-1185">Reference proteome</keyword>
<dbReference type="CDD" id="cd23814">
    <property type="entry name" value="UEV_AKTIP"/>
    <property type="match status" value="1"/>
</dbReference>